<evidence type="ECO:0000256" key="7">
    <source>
        <dbReference type="SAM" id="SignalP"/>
    </source>
</evidence>
<keyword evidence="5 6" id="KW-0472">Membrane</keyword>
<dbReference type="RefSeq" id="WP_249512354.1">
    <property type="nucleotide sequence ID" value="NZ_CP093365.1"/>
</dbReference>
<feature type="transmembrane region" description="Helical" evidence="6">
    <location>
        <begin position="131"/>
        <end position="157"/>
    </location>
</feature>
<feature type="transmembrane region" description="Helical" evidence="6">
    <location>
        <begin position="331"/>
        <end position="354"/>
    </location>
</feature>
<evidence type="ECO:0000256" key="1">
    <source>
        <dbReference type="ARBA" id="ARBA00004651"/>
    </source>
</evidence>
<feature type="transmembrane region" description="Helical" evidence="6">
    <location>
        <begin position="272"/>
        <end position="291"/>
    </location>
</feature>
<protein>
    <submittedName>
        <fullName evidence="9">MFS transporter</fullName>
    </submittedName>
</protein>
<evidence type="ECO:0000259" key="8">
    <source>
        <dbReference type="PROSITE" id="PS50850"/>
    </source>
</evidence>
<name>A0ABY4PCX5_9LACO</name>
<keyword evidence="10" id="KW-1185">Reference proteome</keyword>
<evidence type="ECO:0000256" key="2">
    <source>
        <dbReference type="ARBA" id="ARBA00022448"/>
    </source>
</evidence>
<feature type="transmembrane region" description="Helical" evidence="6">
    <location>
        <begin position="366"/>
        <end position="386"/>
    </location>
</feature>
<feature type="transmembrane region" description="Helical" evidence="6">
    <location>
        <begin position="297"/>
        <end position="319"/>
    </location>
</feature>
<accession>A0ABY4PCX5</accession>
<feature type="transmembrane region" description="Helical" evidence="6">
    <location>
        <begin position="47"/>
        <end position="67"/>
    </location>
</feature>
<dbReference type="InterPro" id="IPR011701">
    <property type="entry name" value="MFS"/>
</dbReference>
<feature type="signal peptide" evidence="7">
    <location>
        <begin position="1"/>
        <end position="31"/>
    </location>
</feature>
<dbReference type="EMBL" id="CP093365">
    <property type="protein sequence ID" value="UQS83127.1"/>
    <property type="molecule type" value="Genomic_DNA"/>
</dbReference>
<dbReference type="PROSITE" id="PS50850">
    <property type="entry name" value="MFS"/>
    <property type="match status" value="1"/>
</dbReference>
<evidence type="ECO:0000256" key="3">
    <source>
        <dbReference type="ARBA" id="ARBA00022692"/>
    </source>
</evidence>
<evidence type="ECO:0000256" key="6">
    <source>
        <dbReference type="SAM" id="Phobius"/>
    </source>
</evidence>
<sequence length="391" mass="42101">MSSKKSTHILIGIIALAVIARLSSSTSPAIAAIAHAFPQASDTAVESIATIGDAAAVISALLIGKMLNRWSFKWIALISVAILSLGGLLPLLLHQSVNQLLLWGFIAGLGTGGITTLLPSLQAYAFDGEKLATMLGIVVAIENGSSMLLVFFSGLLASQNWLHAYYLFFLALITLVITCIVIPNRRPDQKNEGTPANEVVTTLKISQIIYYLLAASVMVLLEAVLYNKNALYIQQFKLGSPALAGKIMMLDGLAAIVVGLIIRWLRRLFKKYILVFNFSLVILGSLLLLTWHSAFSIAIATFVIGAASASTLMTVPYILSTLTPAQHYPLVMGIFSAITSLGFSSSALLFNSIVGHFTKNLLQGTYIMQLIIATVMGILLISTTYWQNHKS</sequence>
<feature type="transmembrane region" description="Helical" evidence="6">
    <location>
        <begin position="100"/>
        <end position="119"/>
    </location>
</feature>
<gene>
    <name evidence="9" type="ORF">MOO47_04900</name>
</gene>
<comment type="subcellular location">
    <subcellularLocation>
        <location evidence="1">Cell membrane</location>
        <topology evidence="1">Multi-pass membrane protein</topology>
    </subcellularLocation>
</comment>
<feature type="transmembrane region" description="Helical" evidence="6">
    <location>
        <begin position="208"/>
        <end position="227"/>
    </location>
</feature>
<evidence type="ECO:0000313" key="10">
    <source>
        <dbReference type="Proteomes" id="UP000831947"/>
    </source>
</evidence>
<feature type="domain" description="Major facilitator superfamily (MFS) profile" evidence="8">
    <location>
        <begin position="1"/>
        <end position="385"/>
    </location>
</feature>
<evidence type="ECO:0000313" key="9">
    <source>
        <dbReference type="EMBL" id="UQS83127.1"/>
    </source>
</evidence>
<feature type="transmembrane region" description="Helical" evidence="6">
    <location>
        <begin position="74"/>
        <end position="94"/>
    </location>
</feature>
<dbReference type="PANTHER" id="PTHR23501">
    <property type="entry name" value="MAJOR FACILITATOR SUPERFAMILY"/>
    <property type="match status" value="1"/>
</dbReference>
<organism evidence="9 10">
    <name type="scientific">Bombilactobacillus thymidiniphilus</name>
    <dbReference type="NCBI Taxonomy" id="2923363"/>
    <lineage>
        <taxon>Bacteria</taxon>
        <taxon>Bacillati</taxon>
        <taxon>Bacillota</taxon>
        <taxon>Bacilli</taxon>
        <taxon>Lactobacillales</taxon>
        <taxon>Lactobacillaceae</taxon>
        <taxon>Bombilactobacillus</taxon>
    </lineage>
</organism>
<dbReference type="InterPro" id="IPR020846">
    <property type="entry name" value="MFS_dom"/>
</dbReference>
<keyword evidence="7" id="KW-0732">Signal</keyword>
<evidence type="ECO:0000256" key="4">
    <source>
        <dbReference type="ARBA" id="ARBA00022989"/>
    </source>
</evidence>
<dbReference type="InterPro" id="IPR036259">
    <property type="entry name" value="MFS_trans_sf"/>
</dbReference>
<keyword evidence="3 6" id="KW-0812">Transmembrane</keyword>
<dbReference type="Gene3D" id="1.20.1250.20">
    <property type="entry name" value="MFS general substrate transporter like domains"/>
    <property type="match status" value="1"/>
</dbReference>
<feature type="transmembrane region" description="Helical" evidence="6">
    <location>
        <begin position="163"/>
        <end position="182"/>
    </location>
</feature>
<feature type="chain" id="PRO_5047115152" evidence="7">
    <location>
        <begin position="32"/>
        <end position="391"/>
    </location>
</feature>
<proteinExistence type="predicted"/>
<evidence type="ECO:0000256" key="5">
    <source>
        <dbReference type="ARBA" id="ARBA00023136"/>
    </source>
</evidence>
<reference evidence="9 10" key="1">
    <citation type="journal article" date="2022" name="Int. J. Syst. Evol. Microbiol.">
        <title>Apilactobacillus apisilvae sp. nov., Nicolia spurrieriana gen. nov. sp. nov., Bombilactobacillus folatiphilus sp. nov. and Bombilactobacillus thymidiniphilus sp. nov., four new lactic acid bacterial isolates from stingless bees Tetragonula carbonaria and Austroplebeia australis.</title>
        <authorList>
            <person name="Oliphant S.A."/>
            <person name="Watson-Haigh N.S."/>
            <person name="Sumby K.M."/>
            <person name="Gardner J."/>
            <person name="Groom S."/>
            <person name="Jiranek V."/>
        </authorList>
    </citation>
    <scope>NUCLEOTIDE SEQUENCE [LARGE SCALE GENOMIC DNA]</scope>
    <source>
        <strain evidence="9 10">SG4_A1</strain>
    </source>
</reference>
<keyword evidence="2" id="KW-0813">Transport</keyword>
<dbReference type="SUPFAM" id="SSF103473">
    <property type="entry name" value="MFS general substrate transporter"/>
    <property type="match status" value="1"/>
</dbReference>
<feature type="transmembrane region" description="Helical" evidence="6">
    <location>
        <begin position="247"/>
        <end position="265"/>
    </location>
</feature>
<keyword evidence="4 6" id="KW-1133">Transmembrane helix</keyword>
<dbReference type="Pfam" id="PF07690">
    <property type="entry name" value="MFS_1"/>
    <property type="match status" value="1"/>
</dbReference>
<dbReference type="PANTHER" id="PTHR23501:SF191">
    <property type="entry name" value="VACUOLAR BASIC AMINO ACID TRANSPORTER 4"/>
    <property type="match status" value="1"/>
</dbReference>
<dbReference type="Proteomes" id="UP000831947">
    <property type="component" value="Chromosome"/>
</dbReference>